<feature type="signal peptide" evidence="1">
    <location>
        <begin position="1"/>
        <end position="21"/>
    </location>
</feature>
<feature type="chain" id="PRO_5017449090" evidence="1">
    <location>
        <begin position="22"/>
        <end position="49"/>
    </location>
</feature>
<keyword evidence="1" id="KW-0732">Signal</keyword>
<keyword evidence="2" id="KW-0496">Mitochondrion</keyword>
<geneLocation type="mitochondrion" evidence="2"/>
<gene>
    <name evidence="2" type="primary">Atp8</name>
</gene>
<reference evidence="2" key="1">
    <citation type="submission" date="2018-06" db="EMBL/GenBank/DDBJ databases">
        <title>Comparative mitochondrial genome analysis of talitrids Platorchestia sp. and Trinorchestia longiramus.</title>
        <authorList>
            <person name="Patra A.K."/>
            <person name="Kim M.-S."/>
            <person name="Yoo J.-Y."/>
            <person name="Yoon M.-G."/>
            <person name="Choi J.-H."/>
            <person name="Yang Y."/>
        </authorList>
    </citation>
    <scope>NUCLEOTIDE SEQUENCE</scope>
</reference>
<accession>A0A385UKS7</accession>
<dbReference type="RefSeq" id="YP_009515481.1">
    <property type="nucleotide sequence ID" value="NC_039401.1"/>
</dbReference>
<dbReference type="GeneID" id="38089235"/>
<sequence length="49" mass="5909">MAPLMWLPLFFSFLLLMNLMKKNIFFSTSTVNKKTINKHMFIKNKNWSL</sequence>
<evidence type="ECO:0000256" key="1">
    <source>
        <dbReference type="SAM" id="SignalP"/>
    </source>
</evidence>
<dbReference type="AlphaFoldDB" id="A0A385UKS7"/>
<name>A0A385UKS7_9CRUS</name>
<proteinExistence type="predicted"/>
<organism evidence="2">
    <name type="scientific">Trinorchestia longiramus</name>
    <dbReference type="NCBI Taxonomy" id="1923959"/>
    <lineage>
        <taxon>Eukaryota</taxon>
        <taxon>Metazoa</taxon>
        <taxon>Ecdysozoa</taxon>
        <taxon>Arthropoda</taxon>
        <taxon>Crustacea</taxon>
        <taxon>Multicrustacea</taxon>
        <taxon>Malacostraca</taxon>
        <taxon>Eumalacostraca</taxon>
        <taxon>Peracarida</taxon>
        <taxon>Amphipoda</taxon>
        <taxon>Senticaudata</taxon>
        <taxon>Talitrida</taxon>
        <taxon>Talitroidea</taxon>
        <taxon>Talitridae</taxon>
        <taxon>Trinorchestia</taxon>
    </lineage>
</organism>
<protein>
    <submittedName>
        <fullName evidence="2">ATP synthase F0 subunit 8</fullName>
    </submittedName>
</protein>
<dbReference type="EMBL" id="MH542431">
    <property type="protein sequence ID" value="AYB71592.1"/>
    <property type="molecule type" value="Genomic_DNA"/>
</dbReference>
<evidence type="ECO:0000313" key="2">
    <source>
        <dbReference type="EMBL" id="AYB71592.1"/>
    </source>
</evidence>